<proteinExistence type="predicted"/>
<keyword evidence="1" id="KW-0472">Membrane</keyword>
<keyword evidence="3" id="KW-1185">Reference proteome</keyword>
<keyword evidence="1" id="KW-0812">Transmembrane</keyword>
<dbReference type="Proteomes" id="UP001529085">
    <property type="component" value="Unassembled WGS sequence"/>
</dbReference>
<dbReference type="EMBL" id="JARSBN010000002">
    <property type="protein sequence ID" value="MDG4715088.1"/>
    <property type="molecule type" value="Genomic_DNA"/>
</dbReference>
<evidence type="ECO:0000313" key="3">
    <source>
        <dbReference type="Proteomes" id="UP001529085"/>
    </source>
</evidence>
<feature type="transmembrane region" description="Helical" evidence="1">
    <location>
        <begin position="6"/>
        <end position="26"/>
    </location>
</feature>
<comment type="caution">
    <text evidence="2">The sequence shown here is derived from an EMBL/GenBank/DDBJ whole genome shotgun (WGS) entry which is preliminary data.</text>
</comment>
<accession>A0ABT6FZ71</accession>
<sequence length="45" mass="4834">MNVIIQNILAFSTLILALGFLVRKFIWTPKKASSKSCGSDACGCS</sequence>
<evidence type="ECO:0000313" key="2">
    <source>
        <dbReference type="EMBL" id="MDG4715088.1"/>
    </source>
</evidence>
<organism evidence="2 3">
    <name type="scientific">Winogradskyella marincola</name>
    <dbReference type="NCBI Taxonomy" id="3037795"/>
    <lineage>
        <taxon>Bacteria</taxon>
        <taxon>Pseudomonadati</taxon>
        <taxon>Bacteroidota</taxon>
        <taxon>Flavobacteriia</taxon>
        <taxon>Flavobacteriales</taxon>
        <taxon>Flavobacteriaceae</taxon>
        <taxon>Winogradskyella</taxon>
    </lineage>
</organism>
<keyword evidence="1" id="KW-1133">Transmembrane helix</keyword>
<protein>
    <submittedName>
        <fullName evidence="2">FeoB-associated Cys-rich membrane protein</fullName>
    </submittedName>
</protein>
<name>A0ABT6FZ71_9FLAO</name>
<gene>
    <name evidence="2" type="ORF">P7122_04345</name>
</gene>
<reference evidence="2 3" key="1">
    <citation type="submission" date="2023-03" db="EMBL/GenBank/DDBJ databases">
        <title>Strain YYF002 represents a novel species in the genus Winogradskyella isolated from seawater.</title>
        <authorList>
            <person name="Fu Z.-Y."/>
        </authorList>
    </citation>
    <scope>NUCLEOTIDE SEQUENCE [LARGE SCALE GENOMIC DNA]</scope>
    <source>
        <strain evidence="2 3">YYF002</strain>
    </source>
</reference>
<evidence type="ECO:0000256" key="1">
    <source>
        <dbReference type="SAM" id="Phobius"/>
    </source>
</evidence>